<proteinExistence type="predicted"/>
<protein>
    <recommendedName>
        <fullName evidence="4">Cuticle protein</fullName>
    </recommendedName>
</protein>
<evidence type="ECO:0000313" key="3">
    <source>
        <dbReference type="Proteomes" id="UP001153954"/>
    </source>
</evidence>
<evidence type="ECO:0000313" key="2">
    <source>
        <dbReference type="EMBL" id="CAH2085147.1"/>
    </source>
</evidence>
<organism evidence="2 3">
    <name type="scientific">Euphydryas editha</name>
    <name type="common">Edith's checkerspot</name>
    <dbReference type="NCBI Taxonomy" id="104508"/>
    <lineage>
        <taxon>Eukaryota</taxon>
        <taxon>Metazoa</taxon>
        <taxon>Ecdysozoa</taxon>
        <taxon>Arthropoda</taxon>
        <taxon>Hexapoda</taxon>
        <taxon>Insecta</taxon>
        <taxon>Pterygota</taxon>
        <taxon>Neoptera</taxon>
        <taxon>Endopterygota</taxon>
        <taxon>Lepidoptera</taxon>
        <taxon>Glossata</taxon>
        <taxon>Ditrysia</taxon>
        <taxon>Papilionoidea</taxon>
        <taxon>Nymphalidae</taxon>
        <taxon>Nymphalinae</taxon>
        <taxon>Euphydryas</taxon>
    </lineage>
</organism>
<dbReference type="Proteomes" id="UP001153954">
    <property type="component" value="Unassembled WGS sequence"/>
</dbReference>
<feature type="chain" id="PRO_5043784692" description="Cuticle protein" evidence="1">
    <location>
        <begin position="17"/>
        <end position="153"/>
    </location>
</feature>
<gene>
    <name evidence="2" type="ORF">EEDITHA_LOCUS1652</name>
</gene>
<keyword evidence="1" id="KW-0732">Signal</keyword>
<accession>A0AAU9THZ9</accession>
<evidence type="ECO:0008006" key="4">
    <source>
        <dbReference type="Google" id="ProtNLM"/>
    </source>
</evidence>
<reference evidence="2" key="1">
    <citation type="submission" date="2022-03" db="EMBL/GenBank/DDBJ databases">
        <authorList>
            <person name="Tunstrom K."/>
        </authorList>
    </citation>
    <scope>NUCLEOTIDE SEQUENCE</scope>
</reference>
<name>A0AAU9THZ9_EUPED</name>
<comment type="caution">
    <text evidence="2">The sequence shown here is derived from an EMBL/GenBank/DDBJ whole genome shotgun (WGS) entry which is preliminary data.</text>
</comment>
<feature type="signal peptide" evidence="1">
    <location>
        <begin position="1"/>
        <end position="16"/>
    </location>
</feature>
<keyword evidence="3" id="KW-1185">Reference proteome</keyword>
<dbReference type="EMBL" id="CAKOGL010000004">
    <property type="protein sequence ID" value="CAH2085147.1"/>
    <property type="molecule type" value="Genomic_DNA"/>
</dbReference>
<sequence>MQQIIIISAVLAVTLAAPGYLGYDTYVPLRKSTLTSSSQFVDHGSTHVLHAPVLAHNVEYHVPIGKTTVTKSNQVVNHGSTEVVHAPVVHAPVLHASVVHTPVVHAPIVHAPVYTSYSAPIATYKTGDSAISHHSSTVHETVPVVGSLYATYH</sequence>
<evidence type="ECO:0000256" key="1">
    <source>
        <dbReference type="SAM" id="SignalP"/>
    </source>
</evidence>
<dbReference type="AlphaFoldDB" id="A0AAU9THZ9"/>